<organism evidence="2 3">
    <name type="scientific">Hymenobacter algoricola</name>
    <dbReference type="NCBI Taxonomy" id="486267"/>
    <lineage>
        <taxon>Bacteria</taxon>
        <taxon>Pseudomonadati</taxon>
        <taxon>Bacteroidota</taxon>
        <taxon>Cytophagia</taxon>
        <taxon>Cytophagales</taxon>
        <taxon>Hymenobacteraceae</taxon>
        <taxon>Hymenobacter</taxon>
    </lineage>
</organism>
<feature type="compositionally biased region" description="Polar residues" evidence="1">
    <location>
        <begin position="88"/>
        <end position="108"/>
    </location>
</feature>
<dbReference type="Proteomes" id="UP001499909">
    <property type="component" value="Unassembled WGS sequence"/>
</dbReference>
<accession>A0ABP7NTD2</accession>
<feature type="region of interest" description="Disordered" evidence="1">
    <location>
        <begin position="88"/>
        <end position="119"/>
    </location>
</feature>
<keyword evidence="3" id="KW-1185">Reference proteome</keyword>
<evidence type="ECO:0000313" key="2">
    <source>
        <dbReference type="EMBL" id="GAA3953742.1"/>
    </source>
</evidence>
<dbReference type="InterPro" id="IPR010982">
    <property type="entry name" value="Lambda_DNA-bd_dom_sf"/>
</dbReference>
<protein>
    <recommendedName>
        <fullName evidence="4">XRE family transcriptional regulator</fullName>
    </recommendedName>
</protein>
<evidence type="ECO:0000256" key="1">
    <source>
        <dbReference type="SAM" id="MobiDB-lite"/>
    </source>
</evidence>
<proteinExistence type="predicted"/>
<evidence type="ECO:0000313" key="3">
    <source>
        <dbReference type="Proteomes" id="UP001499909"/>
    </source>
</evidence>
<evidence type="ECO:0008006" key="4">
    <source>
        <dbReference type="Google" id="ProtNLM"/>
    </source>
</evidence>
<name>A0ABP7NTD2_9BACT</name>
<comment type="caution">
    <text evidence="2">The sequence shown here is derived from an EMBL/GenBank/DDBJ whole genome shotgun (WGS) entry which is preliminary data.</text>
</comment>
<sequence>MTHSSINERLKILVNTLDLKIRTFSHEINVSEATTRNYLDRGSKPSSEYLEKIVRRFERVNPIWLLTGDGEILLNQTAEERAIYNTSKNGSVNSIGTNHGTASQSHSSGMAAGEKPPGDLEVENERLRQENSRLLSQLADKERIILLLEMQLKK</sequence>
<reference evidence="3" key="1">
    <citation type="journal article" date="2019" name="Int. J. Syst. Evol. Microbiol.">
        <title>The Global Catalogue of Microorganisms (GCM) 10K type strain sequencing project: providing services to taxonomists for standard genome sequencing and annotation.</title>
        <authorList>
            <consortium name="The Broad Institute Genomics Platform"/>
            <consortium name="The Broad Institute Genome Sequencing Center for Infectious Disease"/>
            <person name="Wu L."/>
            <person name="Ma J."/>
        </authorList>
    </citation>
    <scope>NUCLEOTIDE SEQUENCE [LARGE SCALE GENOMIC DNA]</scope>
    <source>
        <strain evidence="3">JCM 17214</strain>
    </source>
</reference>
<dbReference type="Gene3D" id="1.10.260.40">
    <property type="entry name" value="lambda repressor-like DNA-binding domains"/>
    <property type="match status" value="1"/>
</dbReference>
<gene>
    <name evidence="2" type="ORF">GCM10022406_39300</name>
</gene>
<dbReference type="RefSeq" id="WP_345117657.1">
    <property type="nucleotide sequence ID" value="NZ_BAABDH010000112.1"/>
</dbReference>
<dbReference type="EMBL" id="BAABDH010000112">
    <property type="protein sequence ID" value="GAA3953742.1"/>
    <property type="molecule type" value="Genomic_DNA"/>
</dbReference>